<evidence type="ECO:0000313" key="2">
    <source>
        <dbReference type="EMBL" id="PHM38667.1"/>
    </source>
</evidence>
<dbReference type="AlphaFoldDB" id="A0A1I3R1F2"/>
<reference evidence="4" key="1">
    <citation type="submission" date="2016-10" db="EMBL/GenBank/DDBJ databases">
        <authorList>
            <person name="Varghese N."/>
            <person name="Submissions S."/>
        </authorList>
    </citation>
    <scope>NUCLEOTIDE SEQUENCE [LARGE SCALE GENOMIC DNA]</scope>
    <source>
        <strain evidence="4">DSM 17908</strain>
    </source>
</reference>
<accession>A0A1I3R1F2</accession>
<evidence type="ECO:0000313" key="5">
    <source>
        <dbReference type="Proteomes" id="UP000224607"/>
    </source>
</evidence>
<gene>
    <name evidence="3" type="ORF">SAMN05421680_10884</name>
    <name evidence="2" type="ORF">Xmau_03375</name>
</gene>
<evidence type="ECO:0000313" key="4">
    <source>
        <dbReference type="Proteomes" id="UP000198919"/>
    </source>
</evidence>
<organism evidence="3 4">
    <name type="scientific">Xenorhabdus mauleonii</name>
    <dbReference type="NCBI Taxonomy" id="351675"/>
    <lineage>
        <taxon>Bacteria</taxon>
        <taxon>Pseudomonadati</taxon>
        <taxon>Pseudomonadota</taxon>
        <taxon>Gammaproteobacteria</taxon>
        <taxon>Enterobacterales</taxon>
        <taxon>Morganellaceae</taxon>
        <taxon>Xenorhabdus</taxon>
    </lineage>
</organism>
<dbReference type="RefSeq" id="WP_092510557.1">
    <property type="nucleotide sequence ID" value="NZ_CAWNQB010000007.1"/>
</dbReference>
<keyword evidence="5" id="KW-1185">Reference proteome</keyword>
<proteinExistence type="predicted"/>
<sequence length="265" mass="30757">MHEHLIYNTYYQVINPSVSEVSNWTAYADAETYRSIRIKWDTERGIALHVPLPNDKIMLNLGFICVNRENTNPRLPQLTYDGYPNNKHRIYELVRHDFVDIHLDVYQTHILPKLIGKYGLGNTKEFHEVVYNYCKSDYIPCDENLFKDLIENPLIENPIENQTFNRNNILRRTNRIFSPSLRPTENNSDNPTGFHDTIGNYSNTMNVIAHNNPNDAPESSGQFNRTNRTIRGRQGITGSYPTYDGGRVLRSPLESSRLKRNNGQK</sequence>
<dbReference type="EMBL" id="NITY01000015">
    <property type="protein sequence ID" value="PHM38667.1"/>
    <property type="molecule type" value="Genomic_DNA"/>
</dbReference>
<evidence type="ECO:0000313" key="3">
    <source>
        <dbReference type="EMBL" id="SFJ39197.1"/>
    </source>
</evidence>
<dbReference type="EMBL" id="FORG01000008">
    <property type="protein sequence ID" value="SFJ39197.1"/>
    <property type="molecule type" value="Genomic_DNA"/>
</dbReference>
<evidence type="ECO:0000256" key="1">
    <source>
        <dbReference type="SAM" id="MobiDB-lite"/>
    </source>
</evidence>
<dbReference type="Proteomes" id="UP000198919">
    <property type="component" value="Unassembled WGS sequence"/>
</dbReference>
<feature type="compositionally biased region" description="Polar residues" evidence="1">
    <location>
        <begin position="211"/>
        <end position="229"/>
    </location>
</feature>
<reference evidence="2 5" key="3">
    <citation type="journal article" date="2017" name="Nat. Microbiol.">
        <title>Natural product diversity associated with the nematode symbionts Photorhabdus and Xenorhabdus.</title>
        <authorList>
            <person name="Tobias N.J."/>
            <person name="Wolff H."/>
            <person name="Djahanschiri B."/>
            <person name="Grundmann F."/>
            <person name="Kronenwerth M."/>
            <person name="Shi Y.M."/>
            <person name="Simonyi S."/>
            <person name="Grun P."/>
            <person name="Shapiro-Ilan D."/>
            <person name="Pidot S.J."/>
            <person name="Stinear T.P."/>
            <person name="Ebersberger I."/>
            <person name="Bode H.B."/>
        </authorList>
    </citation>
    <scope>NUCLEOTIDE SEQUENCE [LARGE SCALE GENOMIC DNA]</scope>
    <source>
        <strain evidence="2 5">DSM 17908</strain>
    </source>
</reference>
<reference evidence="3" key="2">
    <citation type="submission" date="2016-10" db="EMBL/GenBank/DDBJ databases">
        <authorList>
            <person name="de Groot N.N."/>
        </authorList>
    </citation>
    <scope>NUCLEOTIDE SEQUENCE [LARGE SCALE GENOMIC DNA]</scope>
    <source>
        <strain evidence="3">DSM 17908</strain>
    </source>
</reference>
<feature type="region of interest" description="Disordered" evidence="1">
    <location>
        <begin position="211"/>
        <end position="265"/>
    </location>
</feature>
<dbReference type="Proteomes" id="UP000224607">
    <property type="component" value="Unassembled WGS sequence"/>
</dbReference>
<name>A0A1I3R1F2_9GAMM</name>
<protein>
    <submittedName>
        <fullName evidence="3">Uncharacterized protein</fullName>
    </submittedName>
</protein>